<dbReference type="Proteomes" id="UP001075354">
    <property type="component" value="Chromosome 8"/>
</dbReference>
<dbReference type="Pfam" id="PF00379">
    <property type="entry name" value="Chitin_bind_4"/>
    <property type="match status" value="1"/>
</dbReference>
<name>A0AAV7XJY3_9NEOP</name>
<dbReference type="PRINTS" id="PR00947">
    <property type="entry name" value="CUTICLE"/>
</dbReference>
<dbReference type="InterPro" id="IPR031311">
    <property type="entry name" value="CHIT_BIND_RR_consensus"/>
</dbReference>
<evidence type="ECO:0000313" key="4">
    <source>
        <dbReference type="EMBL" id="KAJ1524754.1"/>
    </source>
</evidence>
<gene>
    <name evidence="4" type="ORF">ONE63_009633</name>
</gene>
<evidence type="ECO:0000256" key="2">
    <source>
        <dbReference type="PROSITE-ProRule" id="PRU00497"/>
    </source>
</evidence>
<evidence type="ECO:0008006" key="6">
    <source>
        <dbReference type="Google" id="ProtNLM"/>
    </source>
</evidence>
<proteinExistence type="predicted"/>
<dbReference type="PROSITE" id="PS00233">
    <property type="entry name" value="CHIT_BIND_RR_1"/>
    <property type="match status" value="1"/>
</dbReference>
<sequence length="181" mass="20658">MLCLLQELVGLCLALSAALALQVPQQLPQQYRPYQNYQQQLPQYQQYLQRAVQAPILQYSNDLNPDGSFQYSYQTGDGISAQAAGYTRATAVRDADGNGEAQVVQGSYSYTGPDGVVYTVNYIADENGYRAQGAHLPTPPALPAPQQPFQYQQQPFQYRQQPFQYRQQPFQYRQQPFQRRY</sequence>
<keyword evidence="3" id="KW-0732">Signal</keyword>
<dbReference type="GO" id="GO:0008010">
    <property type="term" value="F:structural constituent of chitin-based larval cuticle"/>
    <property type="evidence" value="ECO:0007669"/>
    <property type="project" value="TreeGrafter"/>
</dbReference>
<comment type="caution">
    <text evidence="4">The sequence shown here is derived from an EMBL/GenBank/DDBJ whole genome shotgun (WGS) entry which is preliminary data.</text>
</comment>
<evidence type="ECO:0000313" key="5">
    <source>
        <dbReference type="Proteomes" id="UP001075354"/>
    </source>
</evidence>
<dbReference type="EMBL" id="JAPTSV010000008">
    <property type="protein sequence ID" value="KAJ1524754.1"/>
    <property type="molecule type" value="Genomic_DNA"/>
</dbReference>
<dbReference type="GO" id="GO:0062129">
    <property type="term" value="C:chitin-based extracellular matrix"/>
    <property type="evidence" value="ECO:0007669"/>
    <property type="project" value="TreeGrafter"/>
</dbReference>
<dbReference type="InterPro" id="IPR050468">
    <property type="entry name" value="Cuticle_Struct_Prot"/>
</dbReference>
<evidence type="ECO:0000256" key="1">
    <source>
        <dbReference type="ARBA" id="ARBA00022460"/>
    </source>
</evidence>
<keyword evidence="1 2" id="KW-0193">Cuticle</keyword>
<feature type="chain" id="PRO_5043967230" description="Endocuticle structural glycoprotein SgAbd-2-like" evidence="3">
    <location>
        <begin position="21"/>
        <end position="181"/>
    </location>
</feature>
<accession>A0AAV7XJY3</accession>
<reference evidence="4" key="1">
    <citation type="submission" date="2022-12" db="EMBL/GenBank/DDBJ databases">
        <title>Chromosome-level genome assembly of the bean flower thrips Megalurothrips usitatus.</title>
        <authorList>
            <person name="Ma L."/>
            <person name="Liu Q."/>
            <person name="Li H."/>
            <person name="Cai W."/>
        </authorList>
    </citation>
    <scope>NUCLEOTIDE SEQUENCE</scope>
    <source>
        <strain evidence="4">Cailab_2022a</strain>
    </source>
</reference>
<dbReference type="PROSITE" id="PS51155">
    <property type="entry name" value="CHIT_BIND_RR_2"/>
    <property type="match status" value="1"/>
</dbReference>
<dbReference type="AlphaFoldDB" id="A0AAV7XJY3"/>
<dbReference type="PANTHER" id="PTHR10380:SF173">
    <property type="entry name" value="CUTICULAR PROTEIN 47EF, ISOFORM C-RELATED"/>
    <property type="match status" value="1"/>
</dbReference>
<dbReference type="PANTHER" id="PTHR10380">
    <property type="entry name" value="CUTICLE PROTEIN"/>
    <property type="match status" value="1"/>
</dbReference>
<organism evidence="4 5">
    <name type="scientific">Megalurothrips usitatus</name>
    <name type="common">bean blossom thrips</name>
    <dbReference type="NCBI Taxonomy" id="439358"/>
    <lineage>
        <taxon>Eukaryota</taxon>
        <taxon>Metazoa</taxon>
        <taxon>Ecdysozoa</taxon>
        <taxon>Arthropoda</taxon>
        <taxon>Hexapoda</taxon>
        <taxon>Insecta</taxon>
        <taxon>Pterygota</taxon>
        <taxon>Neoptera</taxon>
        <taxon>Paraneoptera</taxon>
        <taxon>Thysanoptera</taxon>
        <taxon>Terebrantia</taxon>
        <taxon>Thripoidea</taxon>
        <taxon>Thripidae</taxon>
        <taxon>Megalurothrips</taxon>
    </lineage>
</organism>
<feature type="signal peptide" evidence="3">
    <location>
        <begin position="1"/>
        <end position="20"/>
    </location>
</feature>
<dbReference type="InterPro" id="IPR000618">
    <property type="entry name" value="Insect_cuticle"/>
</dbReference>
<keyword evidence="5" id="KW-1185">Reference proteome</keyword>
<protein>
    <recommendedName>
        <fullName evidence="6">Endocuticle structural glycoprotein SgAbd-2-like</fullName>
    </recommendedName>
</protein>
<evidence type="ECO:0000256" key="3">
    <source>
        <dbReference type="SAM" id="SignalP"/>
    </source>
</evidence>